<accession>A0AA39WF09</accession>
<evidence type="ECO:0000313" key="2">
    <source>
        <dbReference type="EMBL" id="KAK0614174.1"/>
    </source>
</evidence>
<evidence type="ECO:0000313" key="3">
    <source>
        <dbReference type="Proteomes" id="UP001175000"/>
    </source>
</evidence>
<proteinExistence type="predicted"/>
<comment type="caution">
    <text evidence="2">The sequence shown here is derived from an EMBL/GenBank/DDBJ whole genome shotgun (WGS) entry which is preliminary data.</text>
</comment>
<feature type="compositionally biased region" description="Polar residues" evidence="1">
    <location>
        <begin position="43"/>
        <end position="52"/>
    </location>
</feature>
<reference evidence="2" key="1">
    <citation type="submission" date="2023-06" db="EMBL/GenBank/DDBJ databases">
        <title>Genome-scale phylogeny and comparative genomics of the fungal order Sordariales.</title>
        <authorList>
            <consortium name="Lawrence Berkeley National Laboratory"/>
            <person name="Hensen N."/>
            <person name="Bonometti L."/>
            <person name="Westerberg I."/>
            <person name="Brannstrom I.O."/>
            <person name="Guillou S."/>
            <person name="Cros-Aarteil S."/>
            <person name="Calhoun S."/>
            <person name="Haridas S."/>
            <person name="Kuo A."/>
            <person name="Mondo S."/>
            <person name="Pangilinan J."/>
            <person name="Riley R."/>
            <person name="Labutti K."/>
            <person name="Andreopoulos B."/>
            <person name="Lipzen A."/>
            <person name="Chen C."/>
            <person name="Yanf M."/>
            <person name="Daum C."/>
            <person name="Ng V."/>
            <person name="Clum A."/>
            <person name="Steindorff A."/>
            <person name="Ohm R."/>
            <person name="Martin F."/>
            <person name="Silar P."/>
            <person name="Natvig D."/>
            <person name="Lalanne C."/>
            <person name="Gautier V."/>
            <person name="Ament-Velasquez S.L."/>
            <person name="Kruys A."/>
            <person name="Hutchinson M.I."/>
            <person name="Powell A.J."/>
            <person name="Barry K."/>
            <person name="Miller A.N."/>
            <person name="Grigoriev I.V."/>
            <person name="Debuchy R."/>
            <person name="Gladieux P."/>
            <person name="Thoren M.H."/>
            <person name="Johannesson H."/>
        </authorList>
    </citation>
    <scope>NUCLEOTIDE SEQUENCE</scope>
    <source>
        <strain evidence="2">CBS 606.72</strain>
    </source>
</reference>
<protein>
    <submittedName>
        <fullName evidence="2">Uncharacterized protein</fullName>
    </submittedName>
</protein>
<gene>
    <name evidence="2" type="ORF">B0T14DRAFT_539748</name>
</gene>
<keyword evidence="3" id="KW-1185">Reference proteome</keyword>
<dbReference type="EMBL" id="JAULSU010000006">
    <property type="protein sequence ID" value="KAK0614174.1"/>
    <property type="molecule type" value="Genomic_DNA"/>
</dbReference>
<organism evidence="2 3">
    <name type="scientific">Immersiella caudata</name>
    <dbReference type="NCBI Taxonomy" id="314043"/>
    <lineage>
        <taxon>Eukaryota</taxon>
        <taxon>Fungi</taxon>
        <taxon>Dikarya</taxon>
        <taxon>Ascomycota</taxon>
        <taxon>Pezizomycotina</taxon>
        <taxon>Sordariomycetes</taxon>
        <taxon>Sordariomycetidae</taxon>
        <taxon>Sordariales</taxon>
        <taxon>Lasiosphaeriaceae</taxon>
        <taxon>Immersiella</taxon>
    </lineage>
</organism>
<dbReference type="AlphaFoldDB" id="A0AA39WF09"/>
<evidence type="ECO:0000256" key="1">
    <source>
        <dbReference type="SAM" id="MobiDB-lite"/>
    </source>
</evidence>
<sequence>MPTQIASPIPISAPRRNLTLITGQELFASLNATLTSKSNQLVAPNHTIQENDYSVPAPPPPSPVGYRDHWPQSIRR</sequence>
<feature type="region of interest" description="Disordered" evidence="1">
    <location>
        <begin position="43"/>
        <end position="76"/>
    </location>
</feature>
<dbReference type="Proteomes" id="UP001175000">
    <property type="component" value="Unassembled WGS sequence"/>
</dbReference>
<name>A0AA39WF09_9PEZI</name>